<accession>A0ABD5T976</accession>
<evidence type="ECO:0000259" key="8">
    <source>
        <dbReference type="Pfam" id="PF02811"/>
    </source>
</evidence>
<reference evidence="9 10" key="1">
    <citation type="journal article" date="2019" name="Int. J. Syst. Evol. Microbiol.">
        <title>The Global Catalogue of Microorganisms (GCM) 10K type strain sequencing project: providing services to taxonomists for standard genome sequencing and annotation.</title>
        <authorList>
            <consortium name="The Broad Institute Genomics Platform"/>
            <consortium name="The Broad Institute Genome Sequencing Center for Infectious Disease"/>
            <person name="Wu L."/>
            <person name="Ma J."/>
        </authorList>
    </citation>
    <scope>NUCLEOTIDE SEQUENCE [LARGE SCALE GENOMIC DNA]</scope>
    <source>
        <strain evidence="9 10">SYNS20</strain>
    </source>
</reference>
<dbReference type="Pfam" id="PF02811">
    <property type="entry name" value="PHP"/>
    <property type="match status" value="1"/>
</dbReference>
<evidence type="ECO:0000256" key="1">
    <source>
        <dbReference type="ARBA" id="ARBA00004970"/>
    </source>
</evidence>
<comment type="caution">
    <text evidence="9">The sequence shown here is derived from an EMBL/GenBank/DDBJ whole genome shotgun (WGS) entry which is preliminary data.</text>
</comment>
<evidence type="ECO:0000256" key="3">
    <source>
        <dbReference type="ARBA" id="ARBA00013085"/>
    </source>
</evidence>
<feature type="domain" description="PHP" evidence="8">
    <location>
        <begin position="4"/>
        <end position="194"/>
    </location>
</feature>
<dbReference type="Gene3D" id="3.20.20.140">
    <property type="entry name" value="Metal-dependent hydrolases"/>
    <property type="match status" value="1"/>
</dbReference>
<name>A0ABD5T976_9EURY</name>
<dbReference type="RefSeq" id="WP_390214749.1">
    <property type="nucleotide sequence ID" value="NZ_JBHSWX010000012.1"/>
</dbReference>
<evidence type="ECO:0000256" key="5">
    <source>
        <dbReference type="ARBA" id="ARBA00022801"/>
    </source>
</evidence>
<evidence type="ECO:0000256" key="6">
    <source>
        <dbReference type="ARBA" id="ARBA00023102"/>
    </source>
</evidence>
<dbReference type="SUPFAM" id="SSF89550">
    <property type="entry name" value="PHP domain-like"/>
    <property type="match status" value="1"/>
</dbReference>
<dbReference type="InterPro" id="IPR010140">
    <property type="entry name" value="Histidinol_P_phosphatase_HisJ"/>
</dbReference>
<comment type="catalytic activity">
    <reaction evidence="7">
        <text>L-histidinol phosphate + H2O = L-histidinol + phosphate</text>
        <dbReference type="Rhea" id="RHEA:14465"/>
        <dbReference type="ChEBI" id="CHEBI:15377"/>
        <dbReference type="ChEBI" id="CHEBI:43474"/>
        <dbReference type="ChEBI" id="CHEBI:57699"/>
        <dbReference type="ChEBI" id="CHEBI:57980"/>
        <dbReference type="EC" id="3.1.3.15"/>
    </reaction>
</comment>
<dbReference type="PANTHER" id="PTHR21039:SF0">
    <property type="entry name" value="HISTIDINOL-PHOSPHATASE"/>
    <property type="match status" value="1"/>
</dbReference>
<comment type="similarity">
    <text evidence="2">Belongs to the PHP hydrolase family. HisK subfamily.</text>
</comment>
<evidence type="ECO:0000256" key="4">
    <source>
        <dbReference type="ARBA" id="ARBA00022605"/>
    </source>
</evidence>
<organism evidence="9 10">
    <name type="scientific">Halobaculum halobium</name>
    <dbReference type="NCBI Taxonomy" id="3032281"/>
    <lineage>
        <taxon>Archaea</taxon>
        <taxon>Methanobacteriati</taxon>
        <taxon>Methanobacteriota</taxon>
        <taxon>Stenosarchaea group</taxon>
        <taxon>Halobacteria</taxon>
        <taxon>Halobacteriales</taxon>
        <taxon>Haloferacaceae</taxon>
        <taxon>Halobaculum</taxon>
    </lineage>
</organism>
<evidence type="ECO:0000256" key="2">
    <source>
        <dbReference type="ARBA" id="ARBA00009152"/>
    </source>
</evidence>
<proteinExistence type="inferred from homology"/>
<dbReference type="PANTHER" id="PTHR21039">
    <property type="entry name" value="HISTIDINOL PHOSPHATASE-RELATED"/>
    <property type="match status" value="1"/>
</dbReference>
<evidence type="ECO:0000256" key="7">
    <source>
        <dbReference type="ARBA" id="ARBA00049158"/>
    </source>
</evidence>
<sequence length="258" mass="28784">MKHDYHVHSTYSDGMFIEFMARAAAEAGLSGLGIADHCIVSAEDAEDRYRREMGFNLDLTYERRRDAIERLRDRVDVRLFDAVEMDYEPRDEAAIEAFLDEAAFDYAIGSVHDLEDVNVHTREYFAEKSESKRRALVDEYFEKLVALADSELFEIAAHPDLVERNPALRGLATEDHYERAAAAFAESRTVPELNAGRALEDGGSLHPAPGFLDALADHGVGVTVGTDSHQPDTIAPCVEQIEATLAERGLEPVRVMDE</sequence>
<dbReference type="GO" id="GO:0000105">
    <property type="term" value="P:L-histidine biosynthetic process"/>
    <property type="evidence" value="ECO:0007669"/>
    <property type="project" value="UniProtKB-KW"/>
</dbReference>
<evidence type="ECO:0000313" key="10">
    <source>
        <dbReference type="Proteomes" id="UP001596443"/>
    </source>
</evidence>
<keyword evidence="4" id="KW-0028">Amino-acid biosynthesis</keyword>
<evidence type="ECO:0000313" key="9">
    <source>
        <dbReference type="EMBL" id="MFC6785779.1"/>
    </source>
</evidence>
<protein>
    <recommendedName>
        <fullName evidence="3">histidinol-phosphatase</fullName>
        <ecNumber evidence="3">3.1.3.15</ecNumber>
    </recommendedName>
</protein>
<dbReference type="InterPro" id="IPR004013">
    <property type="entry name" value="PHP_dom"/>
</dbReference>
<keyword evidence="10" id="KW-1185">Reference proteome</keyword>
<dbReference type="InterPro" id="IPR016195">
    <property type="entry name" value="Pol/histidinol_Pase-like"/>
</dbReference>
<dbReference type="EMBL" id="JBHSWX010000012">
    <property type="protein sequence ID" value="MFC6785779.1"/>
    <property type="molecule type" value="Genomic_DNA"/>
</dbReference>
<comment type="pathway">
    <text evidence="1">Amino-acid biosynthesis; L-histidine biosynthesis; L-histidine from 5-phospho-alpha-D-ribose 1-diphosphate: step 8/9.</text>
</comment>
<dbReference type="GO" id="GO:0004401">
    <property type="term" value="F:histidinol-phosphatase activity"/>
    <property type="evidence" value="ECO:0007669"/>
    <property type="project" value="UniProtKB-EC"/>
</dbReference>
<keyword evidence="6" id="KW-0368">Histidine biosynthesis</keyword>
<dbReference type="EC" id="3.1.3.15" evidence="3"/>
<dbReference type="Proteomes" id="UP001596443">
    <property type="component" value="Unassembled WGS sequence"/>
</dbReference>
<dbReference type="AlphaFoldDB" id="A0ABD5T976"/>
<gene>
    <name evidence="9" type="ORF">ACFQFD_07275</name>
</gene>
<keyword evidence="5" id="KW-0378">Hydrolase</keyword>